<evidence type="ECO:0000256" key="1">
    <source>
        <dbReference type="SAM" id="MobiDB-lite"/>
    </source>
</evidence>
<evidence type="ECO:0000313" key="2">
    <source>
        <dbReference type="EMBL" id="KAK2944247.1"/>
    </source>
</evidence>
<evidence type="ECO:0000313" key="3">
    <source>
        <dbReference type="Proteomes" id="UP001281761"/>
    </source>
</evidence>
<feature type="region of interest" description="Disordered" evidence="1">
    <location>
        <begin position="132"/>
        <end position="153"/>
    </location>
</feature>
<organism evidence="2 3">
    <name type="scientific">Blattamonas nauphoetae</name>
    <dbReference type="NCBI Taxonomy" id="2049346"/>
    <lineage>
        <taxon>Eukaryota</taxon>
        <taxon>Metamonada</taxon>
        <taxon>Preaxostyla</taxon>
        <taxon>Oxymonadida</taxon>
        <taxon>Blattamonas</taxon>
    </lineage>
</organism>
<name>A0ABQ9WZU5_9EUKA</name>
<feature type="compositionally biased region" description="Acidic residues" evidence="1">
    <location>
        <begin position="106"/>
        <end position="119"/>
    </location>
</feature>
<protein>
    <submittedName>
        <fullName evidence="2">Uncharacterized protein</fullName>
    </submittedName>
</protein>
<proteinExistence type="predicted"/>
<dbReference type="Proteomes" id="UP001281761">
    <property type="component" value="Unassembled WGS sequence"/>
</dbReference>
<feature type="region of interest" description="Disordered" evidence="1">
    <location>
        <begin position="85"/>
        <end position="119"/>
    </location>
</feature>
<comment type="caution">
    <text evidence="2">The sequence shown here is derived from an EMBL/GenBank/DDBJ whole genome shotgun (WGS) entry which is preliminary data.</text>
</comment>
<dbReference type="EMBL" id="JARBJD010000308">
    <property type="protein sequence ID" value="KAK2944247.1"/>
    <property type="molecule type" value="Genomic_DNA"/>
</dbReference>
<feature type="compositionally biased region" description="Polar residues" evidence="1">
    <location>
        <begin position="140"/>
        <end position="153"/>
    </location>
</feature>
<reference evidence="2 3" key="1">
    <citation type="journal article" date="2022" name="bioRxiv">
        <title>Genomics of Preaxostyla Flagellates Illuminates Evolutionary Transitions and the Path Towards Mitochondrial Loss.</title>
        <authorList>
            <person name="Novak L.V.F."/>
            <person name="Treitli S.C."/>
            <person name="Pyrih J."/>
            <person name="Halakuc P."/>
            <person name="Pipaliya S.V."/>
            <person name="Vacek V."/>
            <person name="Brzon O."/>
            <person name="Soukal P."/>
            <person name="Eme L."/>
            <person name="Dacks J.B."/>
            <person name="Karnkowska A."/>
            <person name="Elias M."/>
            <person name="Hampl V."/>
        </authorList>
    </citation>
    <scope>NUCLEOTIDE SEQUENCE [LARGE SCALE GENOMIC DNA]</scope>
    <source>
        <strain evidence="2">NAU3</strain>
        <tissue evidence="2">Gut</tissue>
    </source>
</reference>
<keyword evidence="3" id="KW-1185">Reference proteome</keyword>
<sequence length="153" mass="17773">MAIQCVHALNDQYFSVHHSQPEYAELIDSLIAKLRFRLLSGDTGHLFALAFSFTRLGRHTLQTHRFPFPQLPPYQCASSYKPLDFRNHTENDGQAMADDSSVVENGDNDDTLEYEPIDLDDDDFELEEDVLDEMDDELSNRTIETRYQTQRRE</sequence>
<gene>
    <name evidence="2" type="ORF">BLNAU_20857</name>
</gene>
<accession>A0ABQ9WZU5</accession>